<evidence type="ECO:0000313" key="3">
    <source>
        <dbReference type="Proteomes" id="UP000827986"/>
    </source>
</evidence>
<dbReference type="AlphaFoldDB" id="A0A9D3XAM5"/>
<evidence type="ECO:0000256" key="1">
    <source>
        <dbReference type="SAM" id="MobiDB-lite"/>
    </source>
</evidence>
<feature type="region of interest" description="Disordered" evidence="1">
    <location>
        <begin position="1"/>
        <end position="26"/>
    </location>
</feature>
<feature type="compositionally biased region" description="Basic residues" evidence="1">
    <location>
        <begin position="11"/>
        <end position="21"/>
    </location>
</feature>
<accession>A0A9D3XAM5</accession>
<name>A0A9D3XAM5_9SAUR</name>
<organism evidence="2 3">
    <name type="scientific">Mauremys mutica</name>
    <name type="common">yellowpond turtle</name>
    <dbReference type="NCBI Taxonomy" id="74926"/>
    <lineage>
        <taxon>Eukaryota</taxon>
        <taxon>Metazoa</taxon>
        <taxon>Chordata</taxon>
        <taxon>Craniata</taxon>
        <taxon>Vertebrata</taxon>
        <taxon>Euteleostomi</taxon>
        <taxon>Archelosauria</taxon>
        <taxon>Testudinata</taxon>
        <taxon>Testudines</taxon>
        <taxon>Cryptodira</taxon>
        <taxon>Durocryptodira</taxon>
        <taxon>Testudinoidea</taxon>
        <taxon>Geoemydidae</taxon>
        <taxon>Geoemydinae</taxon>
        <taxon>Mauremys</taxon>
    </lineage>
</organism>
<keyword evidence="3" id="KW-1185">Reference proteome</keyword>
<feature type="region of interest" description="Disordered" evidence="1">
    <location>
        <begin position="38"/>
        <end position="57"/>
    </location>
</feature>
<reference evidence="2" key="1">
    <citation type="submission" date="2021-09" db="EMBL/GenBank/DDBJ databases">
        <title>The genome of Mauremys mutica provides insights into the evolution of semi-aquatic lifestyle.</title>
        <authorList>
            <person name="Gong S."/>
            <person name="Gao Y."/>
        </authorList>
    </citation>
    <scope>NUCLEOTIDE SEQUENCE</scope>
    <source>
        <strain evidence="2">MM-2020</strain>
        <tissue evidence="2">Muscle</tissue>
    </source>
</reference>
<protein>
    <submittedName>
        <fullName evidence="2">Uncharacterized protein</fullName>
    </submittedName>
</protein>
<proteinExistence type="predicted"/>
<dbReference type="Proteomes" id="UP000827986">
    <property type="component" value="Unassembled WGS sequence"/>
</dbReference>
<feature type="compositionally biased region" description="Basic and acidic residues" evidence="1">
    <location>
        <begin position="38"/>
        <end position="47"/>
    </location>
</feature>
<comment type="caution">
    <text evidence="2">The sequence shown here is derived from an EMBL/GenBank/DDBJ whole genome shotgun (WGS) entry which is preliminary data.</text>
</comment>
<feature type="compositionally biased region" description="Basic and acidic residues" evidence="1">
    <location>
        <begin position="1"/>
        <end position="10"/>
    </location>
</feature>
<dbReference type="EMBL" id="JAHDVG010000475">
    <property type="protein sequence ID" value="KAH1176226.1"/>
    <property type="molecule type" value="Genomic_DNA"/>
</dbReference>
<evidence type="ECO:0000313" key="2">
    <source>
        <dbReference type="EMBL" id="KAH1176226.1"/>
    </source>
</evidence>
<gene>
    <name evidence="2" type="ORF">KIL84_020960</name>
</gene>
<sequence length="151" mass="16172">MRGRGSGDRRAGKRSRRAGGRRSRDQIFLSIIKAAEMKKTKDAKRLSSDPGSKGTLKPHTAVLAELVKHPVPRVSALLQMMAPPSEGTTHLGAHNGTDEQIATFGTNSYDAGGTNAIDTLLLESPILGTSGTLNTKSTHLSMSFWSAIFEQ</sequence>